<dbReference type="PANTHER" id="PTHR34512:SF30">
    <property type="entry name" value="OUTER MEMBRANE PROTEIN ASSEMBLY FACTOR BAMB"/>
    <property type="match status" value="1"/>
</dbReference>
<dbReference type="Proteomes" id="UP001597097">
    <property type="component" value="Unassembled WGS sequence"/>
</dbReference>
<name>A0ABW4GT17_9ACTN</name>
<evidence type="ECO:0000259" key="2">
    <source>
        <dbReference type="Pfam" id="PF13360"/>
    </source>
</evidence>
<evidence type="ECO:0000313" key="3">
    <source>
        <dbReference type="EMBL" id="MFD1545993.1"/>
    </source>
</evidence>
<evidence type="ECO:0000313" key="4">
    <source>
        <dbReference type="Proteomes" id="UP001597097"/>
    </source>
</evidence>
<sequence length="880" mass="90953">MRGAVIGVALLLAVCAVAVADAPAPPDLVWRRAWTLPAAVPAESAGLWTPTMAVSDVALALPGERGTVSLLDPRTGMLRRSVATDPASPTPVTGLWVASGTLVVARGSDEAPVQALSAYDVATGARLWRRTVIVAQQPETRVYRGPRIMVTGNSVVIVGTEAEPVIVFAVDLRSGTTTAQASAERGCVTQGAATAWSMLLLSHCLAGGHVALSAVDPRTLRRVWTRSLPSHDTPGDVPLDLTAGTDGYAHVTVGNDNAFTDADGRILPVPGAATGWSRPLYVGSYPATGPNGELELHSGWPLPAFLIAVDLRAGRLAGLPLDVPAQEAYLIGVTRDMAFVHSTLEGAEVIIAYRRHPGRLTPAAVLGGVAPGAWPDACSLLSGDDLRILGAGYRAVPSARALGPAKLPRPAACDWVSTAGDGPAVSLSLDWVSATNTEARALFAAEVAQEKSRSSFDPGTDSAQVFSFVTSHPAGIVGMTLVVVGPVVVRLTSVSRQALHLLAPVLRDNLRARYRQPLAPSPLLSAGWNRPTYAVLPIELVVSRGTVYAGADDMIHALEAASGRPRWSYQLGSDVAAAPVVSGGVVYVAVSDGRVVALDASTGRARWSRRLGAQGELMVAAGRVHVNDGNSAIAALDAADGRTLWRFQAGGALRATTSISAGVVYSGSDHGTVYAVDARTGRARWRSRIAGRSDPMTVVAAGGLVHAGTESGVVHALDAATGAPRWRARLGSLAFGPLVIHGTIYAGGLGTTYALDASTGRRLWTFSAPGDRLYNVTAPTVARGLAYLGGPDGKLHALDATSGRERWSRSAEAGNGITVAGGTVYTGGDGDSLLALDAATGAIRWRAPIGGEIGREPVVSGGLVYVGSSNGIVYAIPLRP</sequence>
<keyword evidence="1" id="KW-0732">Signal</keyword>
<keyword evidence="4" id="KW-1185">Reference proteome</keyword>
<evidence type="ECO:0000256" key="1">
    <source>
        <dbReference type="SAM" id="SignalP"/>
    </source>
</evidence>
<accession>A0ABW4GT17</accession>
<proteinExistence type="predicted"/>
<dbReference type="Pfam" id="PF13360">
    <property type="entry name" value="PQQ_2"/>
    <property type="match status" value="4"/>
</dbReference>
<feature type="domain" description="Pyrrolo-quinoline quinone repeat" evidence="2">
    <location>
        <begin position="28"/>
        <end position="239"/>
    </location>
</feature>
<gene>
    <name evidence="3" type="ORF">ACFSJ0_53765</name>
</gene>
<dbReference type="SMART" id="SM00564">
    <property type="entry name" value="PQQ"/>
    <property type="match status" value="11"/>
</dbReference>
<feature type="chain" id="PRO_5046519101" evidence="1">
    <location>
        <begin position="21"/>
        <end position="880"/>
    </location>
</feature>
<dbReference type="EMBL" id="JBHUCM010000053">
    <property type="protein sequence ID" value="MFD1545993.1"/>
    <property type="molecule type" value="Genomic_DNA"/>
</dbReference>
<feature type="domain" description="Pyrrolo-quinoline quinone repeat" evidence="2">
    <location>
        <begin position="814"/>
        <end position="876"/>
    </location>
</feature>
<reference evidence="4" key="1">
    <citation type="journal article" date="2019" name="Int. J. Syst. Evol. Microbiol.">
        <title>The Global Catalogue of Microorganisms (GCM) 10K type strain sequencing project: providing services to taxonomists for standard genome sequencing and annotation.</title>
        <authorList>
            <consortium name="The Broad Institute Genomics Platform"/>
            <consortium name="The Broad Institute Genome Sequencing Center for Infectious Disease"/>
            <person name="Wu L."/>
            <person name="Ma J."/>
        </authorList>
    </citation>
    <scope>NUCLEOTIDE SEQUENCE [LARGE SCALE GENOMIC DNA]</scope>
    <source>
        <strain evidence="4">CGMCC 1.15399</strain>
    </source>
</reference>
<dbReference type="InterPro" id="IPR002372">
    <property type="entry name" value="PQQ_rpt_dom"/>
</dbReference>
<feature type="signal peptide" evidence="1">
    <location>
        <begin position="1"/>
        <end position="20"/>
    </location>
</feature>
<organism evidence="3 4">
    <name type="scientific">Nonomuraea guangzhouensis</name>
    <dbReference type="NCBI Taxonomy" id="1291555"/>
    <lineage>
        <taxon>Bacteria</taxon>
        <taxon>Bacillati</taxon>
        <taxon>Actinomycetota</taxon>
        <taxon>Actinomycetes</taxon>
        <taxon>Streptosporangiales</taxon>
        <taxon>Streptosporangiaceae</taxon>
        <taxon>Nonomuraea</taxon>
    </lineage>
</organism>
<protein>
    <submittedName>
        <fullName evidence="3">PQQ-binding-like beta-propeller repeat protein</fullName>
    </submittedName>
</protein>
<feature type="domain" description="Pyrrolo-quinoline quinone repeat" evidence="2">
    <location>
        <begin position="541"/>
        <end position="613"/>
    </location>
</feature>
<feature type="domain" description="Pyrrolo-quinoline quinone repeat" evidence="2">
    <location>
        <begin position="670"/>
        <end position="813"/>
    </location>
</feature>
<dbReference type="RefSeq" id="WP_219537633.1">
    <property type="nucleotide sequence ID" value="NZ_JAHKRM010000039.1"/>
</dbReference>
<comment type="caution">
    <text evidence="3">The sequence shown here is derived from an EMBL/GenBank/DDBJ whole genome shotgun (WGS) entry which is preliminary data.</text>
</comment>
<dbReference type="InterPro" id="IPR018391">
    <property type="entry name" value="PQQ_b-propeller_rpt"/>
</dbReference>
<dbReference type="PANTHER" id="PTHR34512">
    <property type="entry name" value="CELL SURFACE PROTEIN"/>
    <property type="match status" value="1"/>
</dbReference>